<dbReference type="Gene3D" id="3.40.640.10">
    <property type="entry name" value="Type I PLP-dependent aspartate aminotransferase-like (Major domain)"/>
    <property type="match status" value="1"/>
</dbReference>
<dbReference type="InterPro" id="IPR015421">
    <property type="entry name" value="PyrdxlP-dep_Trfase_major"/>
</dbReference>
<proteinExistence type="inferred from homology"/>
<dbReference type="GO" id="GO:0006520">
    <property type="term" value="P:amino acid metabolic process"/>
    <property type="evidence" value="ECO:0007669"/>
    <property type="project" value="InterPro"/>
</dbReference>
<dbReference type="GO" id="GO:1901162">
    <property type="term" value="P:primary amino compound biosynthetic process"/>
    <property type="evidence" value="ECO:0007669"/>
    <property type="project" value="UniProtKB-ARBA"/>
</dbReference>
<dbReference type="SUPFAM" id="SSF53383">
    <property type="entry name" value="PLP-dependent transferases"/>
    <property type="match status" value="1"/>
</dbReference>
<feature type="modified residue" description="N6-(pyridoxal phosphate)lysine" evidence="6">
    <location>
        <position position="311"/>
    </location>
</feature>
<dbReference type="RefSeq" id="XP_010927834.1">
    <property type="nucleotide sequence ID" value="XM_010929532.3"/>
</dbReference>
<dbReference type="PRINTS" id="PR00800">
    <property type="entry name" value="YHDCRBOXLASE"/>
</dbReference>
<comment type="similarity">
    <text evidence="2 7">Belongs to the group II decarboxylase family.</text>
</comment>
<organism evidence="8 9">
    <name type="scientific">Elaeis guineensis var. tenera</name>
    <name type="common">Oil palm</name>
    <dbReference type="NCBI Taxonomy" id="51953"/>
    <lineage>
        <taxon>Eukaryota</taxon>
        <taxon>Viridiplantae</taxon>
        <taxon>Streptophyta</taxon>
        <taxon>Embryophyta</taxon>
        <taxon>Tracheophyta</taxon>
        <taxon>Spermatophyta</taxon>
        <taxon>Magnoliopsida</taxon>
        <taxon>Liliopsida</taxon>
        <taxon>Arecaceae</taxon>
        <taxon>Arecoideae</taxon>
        <taxon>Cocoseae</taxon>
        <taxon>Elaeidinae</taxon>
        <taxon>Elaeis</taxon>
    </lineage>
</organism>
<dbReference type="InterPro" id="IPR021115">
    <property type="entry name" value="Pyridoxal-P_BS"/>
</dbReference>
<dbReference type="InterPro" id="IPR015422">
    <property type="entry name" value="PyrdxlP-dep_Trfase_small"/>
</dbReference>
<dbReference type="Gene3D" id="3.90.1150.10">
    <property type="entry name" value="Aspartate Aminotransferase, domain 1"/>
    <property type="match status" value="1"/>
</dbReference>
<dbReference type="InterPro" id="IPR002129">
    <property type="entry name" value="PyrdxlP-dep_de-COase"/>
</dbReference>
<comment type="cofactor">
    <cofactor evidence="1 6 7">
        <name>pyridoxal 5'-phosphate</name>
        <dbReference type="ChEBI" id="CHEBI:597326"/>
    </cofactor>
</comment>
<dbReference type="GO" id="GO:0005737">
    <property type="term" value="C:cytoplasm"/>
    <property type="evidence" value="ECO:0007669"/>
    <property type="project" value="TreeGrafter"/>
</dbReference>
<keyword evidence="4 6" id="KW-0663">Pyridoxal phosphate</keyword>
<gene>
    <name evidence="9" type="primary">LOC105049782</name>
</gene>
<reference evidence="9" key="1">
    <citation type="submission" date="2025-08" db="UniProtKB">
        <authorList>
            <consortium name="RefSeq"/>
        </authorList>
    </citation>
    <scope>IDENTIFICATION</scope>
</reference>
<dbReference type="FunCoup" id="A0A6I9RKE6">
    <property type="interactions" value="13"/>
</dbReference>
<dbReference type="Pfam" id="PF00282">
    <property type="entry name" value="Pyridoxal_deC"/>
    <property type="match status" value="1"/>
</dbReference>
<dbReference type="PANTHER" id="PTHR11999:SF169">
    <property type="entry name" value="TYROSINE DECARBOXYLASE 1-LIKE"/>
    <property type="match status" value="1"/>
</dbReference>
<evidence type="ECO:0000256" key="7">
    <source>
        <dbReference type="RuleBase" id="RU000382"/>
    </source>
</evidence>
<keyword evidence="3" id="KW-0210">Decarboxylase</keyword>
<dbReference type="InParanoid" id="A0A6I9RKE6"/>
<evidence type="ECO:0000256" key="2">
    <source>
        <dbReference type="ARBA" id="ARBA00009533"/>
    </source>
</evidence>
<keyword evidence="5 7" id="KW-0456">Lyase</keyword>
<dbReference type="Gene3D" id="1.20.1340.10">
    <property type="entry name" value="dopa decarboxylase, N-terminal domain"/>
    <property type="match status" value="1"/>
</dbReference>
<evidence type="ECO:0000256" key="6">
    <source>
        <dbReference type="PIRSR" id="PIRSR602129-50"/>
    </source>
</evidence>
<dbReference type="InterPro" id="IPR015424">
    <property type="entry name" value="PyrdxlP-dep_Trfase"/>
</dbReference>
<dbReference type="OrthoDB" id="639767at2759"/>
<keyword evidence="8" id="KW-1185">Reference proteome</keyword>
<dbReference type="GO" id="GO:0016831">
    <property type="term" value="F:carboxy-lyase activity"/>
    <property type="evidence" value="ECO:0007669"/>
    <property type="project" value="UniProtKB-KW"/>
</dbReference>
<dbReference type="GO" id="GO:0046189">
    <property type="term" value="P:phenol-containing compound biosynthetic process"/>
    <property type="evidence" value="ECO:0007669"/>
    <property type="project" value="UniProtKB-ARBA"/>
</dbReference>
<sequence length="503" mass="55656">MNGLPMDTFQPLDPDVFVKESRAVVDFIANYYRDIEQYPVRSQVEPGYLSKRLPDQAPIFPQPLHTILDDIRDDIFPGLTHWQSPNFYAYFQTNASTAGFLGEMLCSGLNIVGFSWISSPAATELESIVMDWMGKLLNLPSSFLFSGGKGGGGVLHGSTCEAVVCTLAAARDRALSKMGGDGITKLVVYASDQTHSTVQKASKLIGIPPSNFRAIPTSAASDYALDPDSVRSSMEADIAKGLVPVYLCATIGTTSVGAVDPLLELGKVANEYGVWYHIDAAYAGSSGICPEFRHYFDGVELADSLSMNLHKWFLTTLDCCCLWVKSPSLLVDSLCSNPEYLRNNASDAKMVVDYKDWQIALSRRFRAIKLWVVLRRYGLANLVEHIRSDVAMAKHFERLVAMDRRFEMVTPRKFSLVCFRLKPRFQGDDPSELNRRLLEAVNSSGQAFMTHAVVAGMFVIRFAIGATLTEMRHVEATWKLIQAKADGFTLNGSCEKAYSNGFH</sequence>
<dbReference type="PROSITE" id="PS00392">
    <property type="entry name" value="DDC_GAD_HDC_YDC"/>
    <property type="match status" value="1"/>
</dbReference>
<evidence type="ECO:0000313" key="9">
    <source>
        <dbReference type="RefSeq" id="XP_010927834.1"/>
    </source>
</evidence>
<dbReference type="CDD" id="cd06450">
    <property type="entry name" value="DOPA_deC_like"/>
    <property type="match status" value="1"/>
</dbReference>
<protein>
    <submittedName>
        <fullName evidence="9">Tyrosine decarboxylase 1-like</fullName>
    </submittedName>
</protein>
<dbReference type="PANTHER" id="PTHR11999">
    <property type="entry name" value="GROUP II PYRIDOXAL-5-PHOSPHATE DECARBOXYLASE"/>
    <property type="match status" value="1"/>
</dbReference>
<dbReference type="Proteomes" id="UP000504607">
    <property type="component" value="Chromosome 1"/>
</dbReference>
<evidence type="ECO:0000256" key="4">
    <source>
        <dbReference type="ARBA" id="ARBA00022898"/>
    </source>
</evidence>
<name>A0A6I9RKE6_ELAGV</name>
<dbReference type="GO" id="GO:0019752">
    <property type="term" value="P:carboxylic acid metabolic process"/>
    <property type="evidence" value="ECO:0007669"/>
    <property type="project" value="InterPro"/>
</dbReference>
<evidence type="ECO:0000256" key="3">
    <source>
        <dbReference type="ARBA" id="ARBA00022793"/>
    </source>
</evidence>
<dbReference type="AlphaFoldDB" id="A0A6I9RKE6"/>
<dbReference type="GO" id="GO:0030170">
    <property type="term" value="F:pyridoxal phosphate binding"/>
    <property type="evidence" value="ECO:0007669"/>
    <property type="project" value="InterPro"/>
</dbReference>
<dbReference type="InterPro" id="IPR010977">
    <property type="entry name" value="Aromatic_deC"/>
</dbReference>
<dbReference type="FunFam" id="3.40.640.10:FF:000025">
    <property type="entry name" value="Histidine decarboxylase"/>
    <property type="match status" value="1"/>
</dbReference>
<dbReference type="GeneID" id="105049782"/>
<accession>A0A6I9RKE6</accession>
<evidence type="ECO:0000256" key="1">
    <source>
        <dbReference type="ARBA" id="ARBA00001933"/>
    </source>
</evidence>
<evidence type="ECO:0000313" key="8">
    <source>
        <dbReference type="Proteomes" id="UP000504607"/>
    </source>
</evidence>
<dbReference type="KEGG" id="egu:105049782"/>
<evidence type="ECO:0000256" key="5">
    <source>
        <dbReference type="ARBA" id="ARBA00023239"/>
    </source>
</evidence>